<keyword evidence="1" id="KW-0812">Transmembrane</keyword>
<evidence type="ECO:0000313" key="3">
    <source>
        <dbReference type="Proteomes" id="UP000466345"/>
    </source>
</evidence>
<keyword evidence="1" id="KW-1133">Transmembrane helix</keyword>
<feature type="transmembrane region" description="Helical" evidence="1">
    <location>
        <begin position="58"/>
        <end position="77"/>
    </location>
</feature>
<dbReference type="EMBL" id="WEGJ01000005">
    <property type="protein sequence ID" value="MQY11970.1"/>
    <property type="molecule type" value="Genomic_DNA"/>
</dbReference>
<dbReference type="AlphaFoldDB" id="A0A7K0CES1"/>
<dbReference type="RefSeq" id="WP_153451310.1">
    <property type="nucleotide sequence ID" value="NZ_WEGJ01000005.1"/>
</dbReference>
<gene>
    <name evidence="2" type="ORF">SRB5_20980</name>
</gene>
<keyword evidence="1" id="KW-0472">Membrane</keyword>
<dbReference type="Proteomes" id="UP000466345">
    <property type="component" value="Unassembled WGS sequence"/>
</dbReference>
<protein>
    <submittedName>
        <fullName evidence="2">Uncharacterized protein</fullName>
    </submittedName>
</protein>
<reference evidence="2 3" key="1">
    <citation type="submission" date="2019-10" db="EMBL/GenBank/DDBJ databases">
        <title>Streptomyces smaragdinus sp. nov. and Streptomyces fabii sp. nov., isolated from the gut of fungus growing-termite Macrotermes natalensis.</title>
        <authorList>
            <person name="Schwitalla J."/>
            <person name="Benndorf R."/>
            <person name="Martin K."/>
            <person name="De Beer W."/>
            <person name="Kaster A.-K."/>
            <person name="Vollmers J."/>
            <person name="Poulsen M."/>
            <person name="Beemelmanns C."/>
        </authorList>
    </citation>
    <scope>NUCLEOTIDE SEQUENCE [LARGE SCALE GENOMIC DNA]</scope>
    <source>
        <strain evidence="2 3">RB5</strain>
    </source>
</reference>
<evidence type="ECO:0000256" key="1">
    <source>
        <dbReference type="SAM" id="Phobius"/>
    </source>
</evidence>
<organism evidence="2 3">
    <name type="scientific">Streptomyces smaragdinus</name>
    <dbReference type="NCBI Taxonomy" id="2585196"/>
    <lineage>
        <taxon>Bacteria</taxon>
        <taxon>Bacillati</taxon>
        <taxon>Actinomycetota</taxon>
        <taxon>Actinomycetes</taxon>
        <taxon>Kitasatosporales</taxon>
        <taxon>Streptomycetaceae</taxon>
        <taxon>Streptomyces</taxon>
    </lineage>
</organism>
<name>A0A7K0CES1_9ACTN</name>
<feature type="transmembrane region" description="Helical" evidence="1">
    <location>
        <begin position="17"/>
        <end position="38"/>
    </location>
</feature>
<proteinExistence type="predicted"/>
<sequence>MTRSPDADPPLSGGRRLAALSVGPLVLLAWALFAVFVGLSNAHTHRESSGCAWLPIPWTIWAAAYGGLTAAVAAVSVPLTLRRRTPRSAVAFAAVGWFAVVALGVAVVLTHLEAGSHEGPVCGGLVWHPAVTFVPGAQ</sequence>
<comment type="caution">
    <text evidence="2">The sequence shown here is derived from an EMBL/GenBank/DDBJ whole genome shotgun (WGS) entry which is preliminary data.</text>
</comment>
<evidence type="ECO:0000313" key="2">
    <source>
        <dbReference type="EMBL" id="MQY11970.1"/>
    </source>
</evidence>
<keyword evidence="3" id="KW-1185">Reference proteome</keyword>
<accession>A0A7K0CES1</accession>
<feature type="transmembrane region" description="Helical" evidence="1">
    <location>
        <begin position="89"/>
        <end position="109"/>
    </location>
</feature>